<evidence type="ECO:0000256" key="1">
    <source>
        <dbReference type="SAM" id="MobiDB-lite"/>
    </source>
</evidence>
<dbReference type="EMBL" id="BAAFZP010000001">
    <property type="protein sequence ID" value="GAB1581379.1"/>
    <property type="molecule type" value="Genomic_DNA"/>
</dbReference>
<protein>
    <recommendedName>
        <fullName evidence="5">DUF5330 domain-containing protein</fullName>
    </recommendedName>
</protein>
<dbReference type="Pfam" id="PF17264">
    <property type="entry name" value="DUF5330"/>
    <property type="match status" value="1"/>
</dbReference>
<proteinExistence type="predicted"/>
<evidence type="ECO:0000256" key="2">
    <source>
        <dbReference type="SAM" id="SignalP"/>
    </source>
</evidence>
<evidence type="ECO:0000313" key="3">
    <source>
        <dbReference type="EMBL" id="GAB1581379.1"/>
    </source>
</evidence>
<dbReference type="InterPro" id="IPR035220">
    <property type="entry name" value="DUF5330"/>
</dbReference>
<feature type="signal peptide" evidence="2">
    <location>
        <begin position="1"/>
        <end position="19"/>
    </location>
</feature>
<reference evidence="3 4" key="1">
    <citation type="submission" date="2024-10" db="EMBL/GenBank/DDBJ databases">
        <title>Isolation, draft genome sequencing and identification of Phyllobacterium sp. NSA23, isolated from leaf soil.</title>
        <authorList>
            <person name="Akita H."/>
        </authorList>
    </citation>
    <scope>NUCLEOTIDE SEQUENCE [LARGE SCALE GENOMIC DNA]</scope>
    <source>
        <strain evidence="3 4">NSA23</strain>
    </source>
</reference>
<evidence type="ECO:0000313" key="4">
    <source>
        <dbReference type="Proteomes" id="UP001628091"/>
    </source>
</evidence>
<feature type="region of interest" description="Disordered" evidence="1">
    <location>
        <begin position="31"/>
        <end position="57"/>
    </location>
</feature>
<sequence length="170" mass="18008">MRFLIKMAFWLTLAFVVLPHTPLADLAIRTGEQDSTRPSSAETVARDNGSEEGPETAGSLDTLFAAQKTLADVRDFCTRNPGVCETGKSVFSSLGLQAKDGAHIVHEYLNAPSGGETAASAISSKIEALQVKMPEMPKNGESISIPVPTSREAVTGKMDALHTGTVKHGN</sequence>
<name>A0ABQ0GXH2_9HYPH</name>
<dbReference type="Proteomes" id="UP001628091">
    <property type="component" value="Unassembled WGS sequence"/>
</dbReference>
<dbReference type="RefSeq" id="WP_407864220.1">
    <property type="nucleotide sequence ID" value="NZ_BAAFZP010000001.1"/>
</dbReference>
<feature type="chain" id="PRO_5045903860" description="DUF5330 domain-containing protein" evidence="2">
    <location>
        <begin position="20"/>
        <end position="170"/>
    </location>
</feature>
<keyword evidence="4" id="KW-1185">Reference proteome</keyword>
<keyword evidence="2" id="KW-0732">Signal</keyword>
<organism evidence="3 4">
    <name type="scientific">Phyllobacterium phragmitis</name>
    <dbReference type="NCBI Taxonomy" id="2670329"/>
    <lineage>
        <taxon>Bacteria</taxon>
        <taxon>Pseudomonadati</taxon>
        <taxon>Pseudomonadota</taxon>
        <taxon>Alphaproteobacteria</taxon>
        <taxon>Hyphomicrobiales</taxon>
        <taxon>Phyllobacteriaceae</taxon>
        <taxon>Phyllobacterium</taxon>
    </lineage>
</organism>
<gene>
    <name evidence="3" type="ORF">PPNSA23_13220</name>
</gene>
<accession>A0ABQ0GXH2</accession>
<evidence type="ECO:0008006" key="5">
    <source>
        <dbReference type="Google" id="ProtNLM"/>
    </source>
</evidence>
<comment type="caution">
    <text evidence="3">The sequence shown here is derived from an EMBL/GenBank/DDBJ whole genome shotgun (WGS) entry which is preliminary data.</text>
</comment>